<organism evidence="3 4">
    <name type="scientific">Lactobacillus acetotolerans</name>
    <dbReference type="NCBI Taxonomy" id="1600"/>
    <lineage>
        <taxon>Bacteria</taxon>
        <taxon>Bacillati</taxon>
        <taxon>Bacillota</taxon>
        <taxon>Bacilli</taxon>
        <taxon>Lactobacillales</taxon>
        <taxon>Lactobacillaceae</taxon>
        <taxon>Lactobacillus</taxon>
    </lineage>
</organism>
<dbReference type="KEGG" id="lae:LBAT_1516"/>
<evidence type="ECO:0000313" key="3">
    <source>
        <dbReference type="EMBL" id="BAQ57905.1"/>
    </source>
</evidence>
<evidence type="ECO:0000256" key="2">
    <source>
        <dbReference type="ARBA" id="ARBA00023002"/>
    </source>
</evidence>
<dbReference type="InterPro" id="IPR002347">
    <property type="entry name" value="SDR_fam"/>
</dbReference>
<keyword evidence="2" id="KW-0560">Oxidoreductase</keyword>
<keyword evidence="4" id="KW-1185">Reference proteome</keyword>
<dbReference type="PATRIC" id="fig|1600.4.peg.1548"/>
<dbReference type="STRING" id="1600.LBAT_1516"/>
<reference evidence="3 4" key="1">
    <citation type="submission" date="2015-03" db="EMBL/GenBank/DDBJ databases">
        <title>Complete genome sequence of Lactobacillus acetotolerans NBRC 13120.</title>
        <authorList>
            <person name="Toh H."/>
            <person name="Morita H."/>
            <person name="Fujita N."/>
        </authorList>
    </citation>
    <scope>NUCLEOTIDE SEQUENCE [LARGE SCALE GENOMIC DNA]</scope>
    <source>
        <strain evidence="3 4">NBRC 13120</strain>
    </source>
</reference>
<dbReference type="PANTHER" id="PTHR44196">
    <property type="entry name" value="DEHYDROGENASE/REDUCTASE SDR FAMILY MEMBER 7B"/>
    <property type="match status" value="1"/>
</dbReference>
<name>A0A0D6A628_9LACO</name>
<dbReference type="Gene3D" id="3.40.50.720">
    <property type="entry name" value="NAD(P)-binding Rossmann-like Domain"/>
    <property type="match status" value="1"/>
</dbReference>
<dbReference type="EMBL" id="AP014808">
    <property type="protein sequence ID" value="BAQ57905.1"/>
    <property type="molecule type" value="Genomic_DNA"/>
</dbReference>
<proteinExistence type="inferred from homology"/>
<comment type="similarity">
    <text evidence="1">Belongs to the short-chain dehydrogenases/reductases (SDR) family.</text>
</comment>
<dbReference type="SUPFAM" id="SSF51735">
    <property type="entry name" value="NAD(P)-binding Rossmann-fold domains"/>
    <property type="match status" value="1"/>
</dbReference>
<evidence type="ECO:0000313" key="4">
    <source>
        <dbReference type="Proteomes" id="UP000035709"/>
    </source>
</evidence>
<dbReference type="GO" id="GO:0016020">
    <property type="term" value="C:membrane"/>
    <property type="evidence" value="ECO:0007669"/>
    <property type="project" value="TreeGrafter"/>
</dbReference>
<sequence length="62" mass="6388">MSVKGKVIIITGASSGIGAASAQLLAKNGAKVVLAARNESKLQKVMDSINQNGGQAIYQRTM</sequence>
<dbReference type="Pfam" id="PF00106">
    <property type="entry name" value="adh_short"/>
    <property type="match status" value="1"/>
</dbReference>
<evidence type="ECO:0000256" key="1">
    <source>
        <dbReference type="ARBA" id="ARBA00006484"/>
    </source>
</evidence>
<dbReference type="PANTHER" id="PTHR44196:SF1">
    <property type="entry name" value="DEHYDROGENASE_REDUCTASE SDR FAMILY MEMBER 7B"/>
    <property type="match status" value="1"/>
</dbReference>
<dbReference type="AlphaFoldDB" id="A0A0D6A628"/>
<gene>
    <name evidence="3" type="ORF">LBAT_1516</name>
</gene>
<accession>A0A0D6A628</accession>
<dbReference type="InterPro" id="IPR036291">
    <property type="entry name" value="NAD(P)-bd_dom_sf"/>
</dbReference>
<dbReference type="GO" id="GO:0016491">
    <property type="term" value="F:oxidoreductase activity"/>
    <property type="evidence" value="ECO:0007669"/>
    <property type="project" value="UniProtKB-KW"/>
</dbReference>
<dbReference type="Proteomes" id="UP000035709">
    <property type="component" value="Chromosome"/>
</dbReference>
<protein>
    <submittedName>
        <fullName evidence="3">Truncated oxidoreductase</fullName>
    </submittedName>
</protein>